<dbReference type="InterPro" id="IPR051229">
    <property type="entry name" value="ALYREF_mRNA_export"/>
</dbReference>
<dbReference type="Gene3D" id="3.30.70.330">
    <property type="match status" value="1"/>
</dbReference>
<dbReference type="Pfam" id="PF00076">
    <property type="entry name" value="RRM_1"/>
    <property type="match status" value="1"/>
</dbReference>
<dbReference type="RefSeq" id="XP_040743357.1">
    <property type="nucleotide sequence ID" value="XM_040887687.1"/>
</dbReference>
<dbReference type="EMBL" id="MCFD01000007">
    <property type="protein sequence ID" value="ORX69669.1"/>
    <property type="molecule type" value="Genomic_DNA"/>
</dbReference>
<dbReference type="InterPro" id="IPR035979">
    <property type="entry name" value="RBD_domain_sf"/>
</dbReference>
<sequence length="348" mass="38866">MNPNLNVALDDIITEDRRAHRQRRHHDASPYRRTEGRPQAYNRQSSLRKDGSSRRDDGKWGHDEFHRGQGGSINDRLGPNKTVVRQDASRGARKGRGKSEKAPGHIDRGVAITGRGRDPAPYDTFRMLWVEHLPRNYEEDEIRDLFRNTGKVEAVRMAKDSKGRFLGKAEVLYTLPEDARSAIQSFDGEVLYSTDITQVEPLRVTYSDLTKSLYLDEIKFENSLPAPNYVPVGNRLGGVPVATANMMQVQMQMQMQMQGLQEGDSMRRGAGSGQRRGLSTQNRRSQQSNQSSRPTTQQLDADLDSYMSSKSGQKTTQETPAVTPAAPAHAPALEATQTTEAAVDDDDL</sequence>
<accession>A0A1Y1W825</accession>
<dbReference type="CDD" id="cd00590">
    <property type="entry name" value="RRM_SF"/>
    <property type="match status" value="1"/>
</dbReference>
<proteinExistence type="predicted"/>
<feature type="compositionally biased region" description="Basic and acidic residues" evidence="3">
    <location>
        <begin position="27"/>
        <end position="36"/>
    </location>
</feature>
<dbReference type="InterPro" id="IPR012677">
    <property type="entry name" value="Nucleotide-bd_a/b_plait_sf"/>
</dbReference>
<dbReference type="PANTHER" id="PTHR19965:SF82">
    <property type="entry name" value="THO COMPLEX SUBUNIT 4"/>
    <property type="match status" value="1"/>
</dbReference>
<feature type="compositionally biased region" description="Low complexity" evidence="3">
    <location>
        <begin position="279"/>
        <end position="298"/>
    </location>
</feature>
<dbReference type="SUPFAM" id="SSF54928">
    <property type="entry name" value="RNA-binding domain, RBD"/>
    <property type="match status" value="1"/>
</dbReference>
<evidence type="ECO:0000256" key="2">
    <source>
        <dbReference type="PROSITE-ProRule" id="PRU00176"/>
    </source>
</evidence>
<dbReference type="GO" id="GO:0005634">
    <property type="term" value="C:nucleus"/>
    <property type="evidence" value="ECO:0007669"/>
    <property type="project" value="TreeGrafter"/>
</dbReference>
<dbReference type="GO" id="GO:0003729">
    <property type="term" value="F:mRNA binding"/>
    <property type="evidence" value="ECO:0007669"/>
    <property type="project" value="TreeGrafter"/>
</dbReference>
<feature type="region of interest" description="Disordered" evidence="3">
    <location>
        <begin position="16"/>
        <end position="117"/>
    </location>
</feature>
<keyword evidence="1 2" id="KW-0694">RNA-binding</keyword>
<dbReference type="SMART" id="SM00360">
    <property type="entry name" value="RRM"/>
    <property type="match status" value="1"/>
</dbReference>
<protein>
    <recommendedName>
        <fullName evidence="4">RRM domain-containing protein</fullName>
    </recommendedName>
</protein>
<dbReference type="PROSITE" id="PS50102">
    <property type="entry name" value="RRM"/>
    <property type="match status" value="1"/>
</dbReference>
<comment type="caution">
    <text evidence="5">The sequence shown here is derived from an EMBL/GenBank/DDBJ whole genome shotgun (WGS) entry which is preliminary data.</text>
</comment>
<feature type="domain" description="RRM" evidence="4">
    <location>
        <begin position="126"/>
        <end position="209"/>
    </location>
</feature>
<name>A0A1Y1W825_9FUNG</name>
<dbReference type="GO" id="GO:0006406">
    <property type="term" value="P:mRNA export from nucleus"/>
    <property type="evidence" value="ECO:0007669"/>
    <property type="project" value="TreeGrafter"/>
</dbReference>
<dbReference type="OrthoDB" id="1049195at2759"/>
<feature type="compositionally biased region" description="Basic and acidic residues" evidence="3">
    <location>
        <begin position="97"/>
        <end position="108"/>
    </location>
</feature>
<keyword evidence="6" id="KW-1185">Reference proteome</keyword>
<feature type="region of interest" description="Disordered" evidence="3">
    <location>
        <begin position="255"/>
        <end position="348"/>
    </location>
</feature>
<reference evidence="5 6" key="1">
    <citation type="submission" date="2016-07" db="EMBL/GenBank/DDBJ databases">
        <title>Pervasive Adenine N6-methylation of Active Genes in Fungi.</title>
        <authorList>
            <consortium name="DOE Joint Genome Institute"/>
            <person name="Mondo S.J."/>
            <person name="Dannebaum R.O."/>
            <person name="Kuo R.C."/>
            <person name="Labutti K."/>
            <person name="Haridas S."/>
            <person name="Kuo A."/>
            <person name="Salamov A."/>
            <person name="Ahrendt S.R."/>
            <person name="Lipzen A."/>
            <person name="Sullivan W."/>
            <person name="Andreopoulos W.B."/>
            <person name="Clum A."/>
            <person name="Lindquist E."/>
            <person name="Daum C."/>
            <person name="Ramamoorthy G.K."/>
            <person name="Gryganskyi A."/>
            <person name="Culley D."/>
            <person name="Magnuson J.K."/>
            <person name="James T.Y."/>
            <person name="O'Malley M.A."/>
            <person name="Stajich J.E."/>
            <person name="Spatafora J.W."/>
            <person name="Visel A."/>
            <person name="Grigoriev I.V."/>
        </authorList>
    </citation>
    <scope>NUCLEOTIDE SEQUENCE [LARGE SCALE GENOMIC DNA]</scope>
    <source>
        <strain evidence="5 6">ATCC 12442</strain>
    </source>
</reference>
<evidence type="ECO:0000256" key="3">
    <source>
        <dbReference type="SAM" id="MobiDB-lite"/>
    </source>
</evidence>
<dbReference type="GeneID" id="63804335"/>
<evidence type="ECO:0000256" key="1">
    <source>
        <dbReference type="ARBA" id="ARBA00022884"/>
    </source>
</evidence>
<dbReference type="STRING" id="61395.A0A1Y1W825"/>
<dbReference type="InterPro" id="IPR000504">
    <property type="entry name" value="RRM_dom"/>
</dbReference>
<evidence type="ECO:0000259" key="4">
    <source>
        <dbReference type="PROSITE" id="PS50102"/>
    </source>
</evidence>
<feature type="compositionally biased region" description="Low complexity" evidence="3">
    <location>
        <begin position="315"/>
        <end position="336"/>
    </location>
</feature>
<gene>
    <name evidence="5" type="ORF">DL89DRAFT_267852</name>
</gene>
<feature type="compositionally biased region" description="Basic and acidic residues" evidence="3">
    <location>
        <begin position="47"/>
        <end position="67"/>
    </location>
</feature>
<organism evidence="5 6">
    <name type="scientific">Linderina pennispora</name>
    <dbReference type="NCBI Taxonomy" id="61395"/>
    <lineage>
        <taxon>Eukaryota</taxon>
        <taxon>Fungi</taxon>
        <taxon>Fungi incertae sedis</taxon>
        <taxon>Zoopagomycota</taxon>
        <taxon>Kickxellomycotina</taxon>
        <taxon>Kickxellomycetes</taxon>
        <taxon>Kickxellales</taxon>
        <taxon>Kickxellaceae</taxon>
        <taxon>Linderina</taxon>
    </lineage>
</organism>
<evidence type="ECO:0000313" key="6">
    <source>
        <dbReference type="Proteomes" id="UP000193922"/>
    </source>
</evidence>
<evidence type="ECO:0000313" key="5">
    <source>
        <dbReference type="EMBL" id="ORX69669.1"/>
    </source>
</evidence>
<dbReference type="AlphaFoldDB" id="A0A1Y1W825"/>
<dbReference type="PANTHER" id="PTHR19965">
    <property type="entry name" value="RNA AND EXPORT FACTOR BINDING PROTEIN"/>
    <property type="match status" value="1"/>
</dbReference>
<dbReference type="Proteomes" id="UP000193922">
    <property type="component" value="Unassembled WGS sequence"/>
</dbReference>